<dbReference type="AlphaFoldDB" id="A0A067LPQ0"/>
<protein>
    <submittedName>
        <fullName evidence="1">Uncharacterized protein</fullName>
    </submittedName>
</protein>
<keyword evidence="2" id="KW-1185">Reference proteome</keyword>
<evidence type="ECO:0000313" key="2">
    <source>
        <dbReference type="Proteomes" id="UP000027138"/>
    </source>
</evidence>
<reference evidence="1 2" key="1">
    <citation type="journal article" date="2014" name="PLoS ONE">
        <title>Global Analysis of Gene Expression Profiles in Physic Nut (Jatropha curcas L.) Seedlings Exposed to Salt Stress.</title>
        <authorList>
            <person name="Zhang L."/>
            <person name="Zhang C."/>
            <person name="Wu P."/>
            <person name="Chen Y."/>
            <person name="Li M."/>
            <person name="Jiang H."/>
            <person name="Wu G."/>
        </authorList>
    </citation>
    <scope>NUCLEOTIDE SEQUENCE [LARGE SCALE GENOMIC DNA]</scope>
    <source>
        <strain evidence="2">cv. GZQX0401</strain>
        <tissue evidence="1">Young leaves</tissue>
    </source>
</reference>
<dbReference type="EMBL" id="KK914206">
    <property type="protein sequence ID" value="KDP46875.1"/>
    <property type="molecule type" value="Genomic_DNA"/>
</dbReference>
<gene>
    <name evidence="1" type="ORF">JCGZ_24084</name>
</gene>
<accession>A0A067LPQ0</accession>
<evidence type="ECO:0000313" key="1">
    <source>
        <dbReference type="EMBL" id="KDP46875.1"/>
    </source>
</evidence>
<organism evidence="1 2">
    <name type="scientific">Jatropha curcas</name>
    <name type="common">Barbados nut</name>
    <dbReference type="NCBI Taxonomy" id="180498"/>
    <lineage>
        <taxon>Eukaryota</taxon>
        <taxon>Viridiplantae</taxon>
        <taxon>Streptophyta</taxon>
        <taxon>Embryophyta</taxon>
        <taxon>Tracheophyta</taxon>
        <taxon>Spermatophyta</taxon>
        <taxon>Magnoliopsida</taxon>
        <taxon>eudicotyledons</taxon>
        <taxon>Gunneridae</taxon>
        <taxon>Pentapetalae</taxon>
        <taxon>rosids</taxon>
        <taxon>fabids</taxon>
        <taxon>Malpighiales</taxon>
        <taxon>Euphorbiaceae</taxon>
        <taxon>Crotonoideae</taxon>
        <taxon>Jatropheae</taxon>
        <taxon>Jatropha</taxon>
    </lineage>
</organism>
<dbReference type="Proteomes" id="UP000027138">
    <property type="component" value="Unassembled WGS sequence"/>
</dbReference>
<dbReference type="OrthoDB" id="851808at2759"/>
<sequence length="71" mass="8180">MCFNIGYNFKNGKFVRVKESDDDGEEFQEGKGLLSKEVRRWKKQQETLTQVEPSNFCTPSKCNNNVLKSSS</sequence>
<proteinExistence type="predicted"/>
<name>A0A067LPQ0_JATCU</name>